<dbReference type="InterPro" id="IPR058680">
    <property type="entry name" value="NBD_SMAX1-like"/>
</dbReference>
<protein>
    <recommendedName>
        <fullName evidence="5">Clp R domain-containing protein</fullName>
    </recommendedName>
</protein>
<organism evidence="6 7">
    <name type="scientific">Rhynchospora tenuis</name>
    <dbReference type="NCBI Taxonomy" id="198213"/>
    <lineage>
        <taxon>Eukaryota</taxon>
        <taxon>Viridiplantae</taxon>
        <taxon>Streptophyta</taxon>
        <taxon>Embryophyta</taxon>
        <taxon>Tracheophyta</taxon>
        <taxon>Spermatophyta</taxon>
        <taxon>Magnoliopsida</taxon>
        <taxon>Liliopsida</taxon>
        <taxon>Poales</taxon>
        <taxon>Cyperaceae</taxon>
        <taxon>Cyperoideae</taxon>
        <taxon>Rhynchosporeae</taxon>
        <taxon>Rhynchospora</taxon>
    </lineage>
</organism>
<dbReference type="PANTHER" id="PTHR43572">
    <property type="entry name" value="CHAPERONE PROTEIN CLPD, CHLOROPLASTIC"/>
    <property type="match status" value="1"/>
</dbReference>
<dbReference type="InterPro" id="IPR051650">
    <property type="entry name" value="SL_signaling_regulator"/>
</dbReference>
<dbReference type="Pfam" id="PF23569">
    <property type="entry name" value="NBD_SMAX1"/>
    <property type="match status" value="1"/>
</dbReference>
<dbReference type="SUPFAM" id="SSF52540">
    <property type="entry name" value="P-loop containing nucleoside triphosphate hydrolases"/>
    <property type="match status" value="1"/>
</dbReference>
<reference evidence="6 7" key="1">
    <citation type="journal article" date="2022" name="Cell">
        <title>Repeat-based holocentromeres influence genome architecture and karyotype evolution.</title>
        <authorList>
            <person name="Hofstatter P.G."/>
            <person name="Thangavel G."/>
            <person name="Lux T."/>
            <person name="Neumann P."/>
            <person name="Vondrak T."/>
            <person name="Novak P."/>
            <person name="Zhang M."/>
            <person name="Costa L."/>
            <person name="Castellani M."/>
            <person name="Scott A."/>
            <person name="Toegelov H."/>
            <person name="Fuchs J."/>
            <person name="Mata-Sucre Y."/>
            <person name="Dias Y."/>
            <person name="Vanzela A.L.L."/>
            <person name="Huettel B."/>
            <person name="Almeida C.C.S."/>
            <person name="Simkova H."/>
            <person name="Souza G."/>
            <person name="Pedrosa-Harand A."/>
            <person name="Macas J."/>
            <person name="Mayer K.F.X."/>
            <person name="Houben A."/>
            <person name="Marques A."/>
        </authorList>
    </citation>
    <scope>NUCLEOTIDE SEQUENCE [LARGE SCALE GENOMIC DNA]</scope>
    <source>
        <strain evidence="6">RhyTen1mFocal</strain>
    </source>
</reference>
<dbReference type="Pfam" id="PF26587">
    <property type="entry name" value="AAA_lid_SMAX1"/>
    <property type="match status" value="1"/>
</dbReference>
<proteinExistence type="inferred from homology"/>
<dbReference type="InterPro" id="IPR036628">
    <property type="entry name" value="Clp_N_dom_sf"/>
</dbReference>
<dbReference type="PROSITE" id="PS51903">
    <property type="entry name" value="CLP_R"/>
    <property type="match status" value="1"/>
</dbReference>
<feature type="region of interest" description="Disordered" evidence="4">
    <location>
        <begin position="761"/>
        <end position="787"/>
    </location>
</feature>
<evidence type="ECO:0000313" key="7">
    <source>
        <dbReference type="Proteomes" id="UP001210211"/>
    </source>
</evidence>
<dbReference type="InterPro" id="IPR004176">
    <property type="entry name" value="Clp_R_N"/>
</dbReference>
<dbReference type="PANTHER" id="PTHR43572:SF13">
    <property type="entry name" value="PROTEIN SUPPRESSOR OF MAX2 1"/>
    <property type="match status" value="1"/>
</dbReference>
<dbReference type="AlphaFoldDB" id="A0AAD6ES56"/>
<accession>A0AAD6ES56</accession>
<evidence type="ECO:0000256" key="2">
    <source>
        <dbReference type="ARBA" id="ARBA00022737"/>
    </source>
</evidence>
<gene>
    <name evidence="6" type="ORF">LUZ61_002791</name>
</gene>
<comment type="caution">
    <text evidence="6">The sequence shown here is derived from an EMBL/GenBank/DDBJ whole genome shotgun (WGS) entry which is preliminary data.</text>
</comment>
<dbReference type="EMBL" id="JAMRDG010000001">
    <property type="protein sequence ID" value="KAJ3699086.1"/>
    <property type="molecule type" value="Genomic_DNA"/>
</dbReference>
<evidence type="ECO:0000256" key="3">
    <source>
        <dbReference type="PROSITE-ProRule" id="PRU01251"/>
    </source>
</evidence>
<keyword evidence="7" id="KW-1185">Reference proteome</keyword>
<feature type="compositionally biased region" description="Acidic residues" evidence="4">
    <location>
        <begin position="761"/>
        <end position="777"/>
    </location>
</feature>
<dbReference type="Gene3D" id="3.40.50.300">
    <property type="entry name" value="P-loop containing nucleotide triphosphate hydrolases"/>
    <property type="match status" value="1"/>
</dbReference>
<dbReference type="InterPro" id="IPR027417">
    <property type="entry name" value="P-loop_NTPase"/>
</dbReference>
<sequence length="922" mass="101810">MRAPPAPAEQLTSAMVSIQQSFTTEASAVLTAAVSDASRRHHPHVTPVHVAAALLSAPSSILRRTCMMHQEQHQHRPTHPFLSCRALDLCFSVALDRMASIPSHLSSPVFSNALVASLKRAQAIQRRGSPDHPLLAIRVDLPHLTISILDDPSVSRVMGEAGFSSARVKSSILSYINPKHIHEREIGLAVSGYRQEIKRVADVLMRQQKRNPVLVGDTGVDFVMEDILGMMRRGDFGNLNIISVGDSLSRTQTNELPGRIRSIVNTVSFKLLHDKGVVLDLGDLKWLVEPQNDVVFPKHTMEERRQTLMATARGVISEVGSILRQERRMWVVGTATCATYLKCQVYHPNMEMDWDLQALPITPRSFVGVWPSFNGKGIPGSSVEALNTSNDHASSINNSVIPRNWNPEKPTTASRGSPGLCSFCLKQHGNESSCVAEKNRLEPYNSPRGLNRLLDSPLFFQKEETLNETTIEVGNKWHGSSPRIQHQLELVPTSPGSISSTRHHHPSHSEPTVQTDLSLRLASFSAPKLNSGQCGDTDSQISLSEGLSREVNWQPEAAASISSAVQGFKSGTRKRNGCNKSAFWLLFNGPDDIGKRKMADALSKLVFHEKPATFDLSTRGYSTSHEQNMPDCGRTQLNHLVEAVKENPKRVIVLDSIDQADAIVRTTIKNAIMTGRFIDSGDQEIGGLGDTIFILIVGSEQARQEMKPFNWHLQLSVGPITRKRRVEHEQNEERRNKPRTISQPLSLDLNLCAGSCLSVHDDEEEEENDDGDSDLTEENDHNIGHCTEPFPVPSSISDITHLLDQATDFKPFDLGKFKLTLSKIITAKFALVMGGALRLEIEMHVLDQIADVVLQGDGGILSFEQWVDKVFVPVVEQLKSSSCLKNENKIYLSAMKDRRLSGTNSGHGAHLPISVIMTLDAT</sequence>
<evidence type="ECO:0000259" key="5">
    <source>
        <dbReference type="PROSITE" id="PS51903"/>
    </source>
</evidence>
<dbReference type="Gene3D" id="1.10.1780.10">
    <property type="entry name" value="Clp, N-terminal domain"/>
    <property type="match status" value="1"/>
</dbReference>
<feature type="region of interest" description="Disordered" evidence="4">
    <location>
        <begin position="493"/>
        <end position="513"/>
    </location>
</feature>
<comment type="similarity">
    <text evidence="1">Belongs to the ClpA/ClpB family.</text>
</comment>
<evidence type="ECO:0000313" key="6">
    <source>
        <dbReference type="EMBL" id="KAJ3699086.1"/>
    </source>
</evidence>
<evidence type="ECO:0000256" key="1">
    <source>
        <dbReference type="ARBA" id="ARBA00008675"/>
    </source>
</evidence>
<dbReference type="SUPFAM" id="SSF81923">
    <property type="entry name" value="Double Clp-N motif"/>
    <property type="match status" value="1"/>
</dbReference>
<feature type="domain" description="Clp R" evidence="5">
    <location>
        <begin position="18"/>
        <end position="179"/>
    </location>
</feature>
<dbReference type="Proteomes" id="UP001210211">
    <property type="component" value="Unassembled WGS sequence"/>
</dbReference>
<dbReference type="InterPro" id="IPR058954">
    <property type="entry name" value="AAA_lid_SMAX1"/>
</dbReference>
<keyword evidence="2 3" id="KW-0677">Repeat</keyword>
<name>A0AAD6ES56_9POAL</name>
<evidence type="ECO:0000256" key="4">
    <source>
        <dbReference type="SAM" id="MobiDB-lite"/>
    </source>
</evidence>